<reference evidence="4" key="2">
    <citation type="submission" date="2017-06" db="EMBL/GenBank/DDBJ databases">
        <authorList>
            <person name="Varghese N."/>
            <person name="Submissions S."/>
        </authorList>
    </citation>
    <scope>NUCLEOTIDE SEQUENCE [LARGE SCALE GENOMIC DNA]</scope>
    <source>
        <strain evidence="4">DSM 26170</strain>
    </source>
</reference>
<dbReference type="Proteomes" id="UP000198409">
    <property type="component" value="Unassembled WGS sequence"/>
</dbReference>
<dbReference type="EMBL" id="SIRL01000015">
    <property type="protein sequence ID" value="TBN46996.1"/>
    <property type="molecule type" value="Genomic_DNA"/>
</dbReference>
<dbReference type="AlphaFoldDB" id="A0A238Y989"/>
<evidence type="ECO:0000313" key="4">
    <source>
        <dbReference type="Proteomes" id="UP000198409"/>
    </source>
</evidence>
<dbReference type="PANTHER" id="PTHR30399:SF1">
    <property type="entry name" value="UTP PYROPHOSPHATASE"/>
    <property type="match status" value="1"/>
</dbReference>
<dbReference type="PANTHER" id="PTHR30399">
    <property type="entry name" value="UNCHARACTERIZED PROTEIN YGJP"/>
    <property type="match status" value="1"/>
</dbReference>
<gene>
    <name evidence="3" type="ORF">EYF88_15900</name>
    <name evidence="2" type="ORF">SAMN06265378_11613</name>
</gene>
<reference evidence="3 5" key="3">
    <citation type="submission" date="2019-02" db="EMBL/GenBank/DDBJ databases">
        <authorList>
            <person name="Zhang G."/>
        </authorList>
    </citation>
    <scope>NUCLEOTIDE SEQUENCE [LARGE SCALE GENOMIC DNA]</scope>
    <source>
        <strain evidence="3 5">CMB17</strain>
    </source>
</reference>
<dbReference type="Pfam" id="PF01863">
    <property type="entry name" value="YgjP-like"/>
    <property type="match status" value="1"/>
</dbReference>
<name>A0A238Y989_9RHOB</name>
<organism evidence="2 4">
    <name type="scientific">Paracoccus sediminis</name>
    <dbReference type="NCBI Taxonomy" id="1214787"/>
    <lineage>
        <taxon>Bacteria</taxon>
        <taxon>Pseudomonadati</taxon>
        <taxon>Pseudomonadota</taxon>
        <taxon>Alphaproteobacteria</taxon>
        <taxon>Rhodobacterales</taxon>
        <taxon>Paracoccaceae</taxon>
        <taxon>Paracoccus</taxon>
    </lineage>
</organism>
<evidence type="ECO:0000313" key="3">
    <source>
        <dbReference type="EMBL" id="TBN46996.1"/>
    </source>
</evidence>
<evidence type="ECO:0000313" key="2">
    <source>
        <dbReference type="EMBL" id="SNR67600.1"/>
    </source>
</evidence>
<dbReference type="Proteomes" id="UP000292859">
    <property type="component" value="Unassembled WGS sequence"/>
</dbReference>
<reference evidence="2" key="1">
    <citation type="submission" date="2017-06" db="EMBL/GenBank/DDBJ databases">
        <authorList>
            <person name="Kim H.J."/>
            <person name="Triplett B.A."/>
        </authorList>
    </citation>
    <scope>NUCLEOTIDE SEQUENCE [LARGE SCALE GENOMIC DNA]</scope>
    <source>
        <strain evidence="2">DSM 26170</strain>
    </source>
</reference>
<keyword evidence="5" id="KW-1185">Reference proteome</keyword>
<evidence type="ECO:0000259" key="1">
    <source>
        <dbReference type="Pfam" id="PF01863"/>
    </source>
</evidence>
<accession>A0A238Y989</accession>
<dbReference type="InterPro" id="IPR053136">
    <property type="entry name" value="UTP_pyrophosphatase-like"/>
</dbReference>
<protein>
    <submittedName>
        <fullName evidence="3">M48 family peptidase</fullName>
    </submittedName>
</protein>
<dbReference type="RefSeq" id="WP_089389162.1">
    <property type="nucleotide sequence ID" value="NZ_FZNM01000016.1"/>
</dbReference>
<sequence length="250" mass="29175">MPRLPLSPIRTGGKAARISNQRLDVDGLSFEVHRSERRKTLQITVERSGELSIVAPLQAEHHQLIDFVQEKLVWIHTKIEEKSRLQQRAPIKEFVDGEGFLYLGKSYRLRLVDEQLVDLSLKNGRFCLRKMSAHRGREIFISWYTRRAQGWFEKQVAEQANRMGVEVEEVKVQDLGYRWGSFGTAGRVHFHWKAVLLPPRIAQYIVVHELAHGHHPDHSAGFWIKVEQHLPDWRWRKSWLAENGIQVEGI</sequence>
<dbReference type="InterPro" id="IPR002725">
    <property type="entry name" value="YgjP-like_metallopeptidase"/>
</dbReference>
<proteinExistence type="predicted"/>
<dbReference type="CDD" id="cd07344">
    <property type="entry name" value="M48_yhfN_like"/>
    <property type="match status" value="1"/>
</dbReference>
<feature type="domain" description="YgjP-like metallopeptidase" evidence="1">
    <location>
        <begin position="39"/>
        <end position="242"/>
    </location>
</feature>
<dbReference type="Gene3D" id="3.30.2010.10">
    <property type="entry name" value="Metalloproteases ('zincins'), catalytic domain"/>
    <property type="match status" value="1"/>
</dbReference>
<dbReference type="EMBL" id="FZNM01000016">
    <property type="protein sequence ID" value="SNR67600.1"/>
    <property type="molecule type" value="Genomic_DNA"/>
</dbReference>
<evidence type="ECO:0000313" key="5">
    <source>
        <dbReference type="Proteomes" id="UP000292859"/>
    </source>
</evidence>
<dbReference type="OrthoDB" id="9795402at2"/>